<gene>
    <name evidence="1" type="ORF">DXT99_03430</name>
</gene>
<evidence type="ECO:0000313" key="1">
    <source>
        <dbReference type="EMBL" id="RDV16843.1"/>
    </source>
</evidence>
<dbReference type="Proteomes" id="UP000256708">
    <property type="component" value="Unassembled WGS sequence"/>
</dbReference>
<organism evidence="1 2">
    <name type="scientific">Pontibacter diazotrophicus</name>
    <dbReference type="NCBI Taxonomy" id="1400979"/>
    <lineage>
        <taxon>Bacteria</taxon>
        <taxon>Pseudomonadati</taxon>
        <taxon>Bacteroidota</taxon>
        <taxon>Cytophagia</taxon>
        <taxon>Cytophagales</taxon>
        <taxon>Hymenobacteraceae</taxon>
        <taxon>Pontibacter</taxon>
    </lineage>
</organism>
<accession>A0A3D8LHD9</accession>
<dbReference type="AlphaFoldDB" id="A0A3D8LHD9"/>
<reference evidence="2" key="1">
    <citation type="submission" date="2018-08" db="EMBL/GenBank/DDBJ databases">
        <authorList>
            <person name="Liu Z.-W."/>
            <person name="Du Z.-J."/>
        </authorList>
    </citation>
    <scope>NUCLEOTIDE SEQUENCE [LARGE SCALE GENOMIC DNA]</scope>
    <source>
        <strain evidence="2">H4X</strain>
    </source>
</reference>
<sequence length="84" mass="9545">MLFIFPLFIVNAIHAFIVISPAFAYKQEKNIPEEVANPHLSDLCMRYLIIELYSALERHTSRSGEIHVTLQTQIDGITVITSQS</sequence>
<keyword evidence="2" id="KW-1185">Reference proteome</keyword>
<protein>
    <submittedName>
        <fullName evidence="1">Uncharacterized protein</fullName>
    </submittedName>
</protein>
<dbReference type="EMBL" id="QRGR01000003">
    <property type="protein sequence ID" value="RDV16843.1"/>
    <property type="molecule type" value="Genomic_DNA"/>
</dbReference>
<name>A0A3D8LHD9_9BACT</name>
<evidence type="ECO:0000313" key="2">
    <source>
        <dbReference type="Proteomes" id="UP000256708"/>
    </source>
</evidence>
<comment type="caution">
    <text evidence="1">The sequence shown here is derived from an EMBL/GenBank/DDBJ whole genome shotgun (WGS) entry which is preliminary data.</text>
</comment>
<proteinExistence type="predicted"/>